<gene>
    <name evidence="1" type="ORF">Slati_4204800</name>
</gene>
<dbReference type="EMBL" id="JACGWN010000015">
    <property type="protein sequence ID" value="KAL0401749.1"/>
    <property type="molecule type" value="Genomic_DNA"/>
</dbReference>
<reference evidence="1" key="1">
    <citation type="submission" date="2020-06" db="EMBL/GenBank/DDBJ databases">
        <authorList>
            <person name="Li T."/>
            <person name="Hu X."/>
            <person name="Zhang T."/>
            <person name="Song X."/>
            <person name="Zhang H."/>
            <person name="Dai N."/>
            <person name="Sheng W."/>
            <person name="Hou X."/>
            <person name="Wei L."/>
        </authorList>
    </citation>
    <scope>NUCLEOTIDE SEQUENCE</scope>
    <source>
        <strain evidence="1">KEN1</strain>
        <tissue evidence="1">Leaf</tissue>
    </source>
</reference>
<organism evidence="1">
    <name type="scientific">Sesamum latifolium</name>
    <dbReference type="NCBI Taxonomy" id="2727402"/>
    <lineage>
        <taxon>Eukaryota</taxon>
        <taxon>Viridiplantae</taxon>
        <taxon>Streptophyta</taxon>
        <taxon>Embryophyta</taxon>
        <taxon>Tracheophyta</taxon>
        <taxon>Spermatophyta</taxon>
        <taxon>Magnoliopsida</taxon>
        <taxon>eudicotyledons</taxon>
        <taxon>Gunneridae</taxon>
        <taxon>Pentapetalae</taxon>
        <taxon>asterids</taxon>
        <taxon>lamiids</taxon>
        <taxon>Lamiales</taxon>
        <taxon>Pedaliaceae</taxon>
        <taxon>Sesamum</taxon>
    </lineage>
</organism>
<accession>A0AAW2TBD2</accession>
<name>A0AAW2TBD2_9LAMI</name>
<proteinExistence type="predicted"/>
<comment type="caution">
    <text evidence="1">The sequence shown here is derived from an EMBL/GenBank/DDBJ whole genome shotgun (WGS) entry which is preliminary data.</text>
</comment>
<dbReference type="AlphaFoldDB" id="A0AAW2TBD2"/>
<evidence type="ECO:0008006" key="2">
    <source>
        <dbReference type="Google" id="ProtNLM"/>
    </source>
</evidence>
<dbReference type="PANTHER" id="PTHR48258">
    <property type="entry name" value="DUF4218 DOMAIN-CONTAINING PROTEIN-RELATED"/>
    <property type="match status" value="1"/>
</dbReference>
<reference evidence="1" key="2">
    <citation type="journal article" date="2024" name="Plant">
        <title>Genomic evolution and insights into agronomic trait innovations of Sesamum species.</title>
        <authorList>
            <person name="Miao H."/>
            <person name="Wang L."/>
            <person name="Qu L."/>
            <person name="Liu H."/>
            <person name="Sun Y."/>
            <person name="Le M."/>
            <person name="Wang Q."/>
            <person name="Wei S."/>
            <person name="Zheng Y."/>
            <person name="Lin W."/>
            <person name="Duan Y."/>
            <person name="Cao H."/>
            <person name="Xiong S."/>
            <person name="Wang X."/>
            <person name="Wei L."/>
            <person name="Li C."/>
            <person name="Ma Q."/>
            <person name="Ju M."/>
            <person name="Zhao R."/>
            <person name="Li G."/>
            <person name="Mu C."/>
            <person name="Tian Q."/>
            <person name="Mei H."/>
            <person name="Zhang T."/>
            <person name="Gao T."/>
            <person name="Zhang H."/>
        </authorList>
    </citation>
    <scope>NUCLEOTIDE SEQUENCE</scope>
    <source>
        <strain evidence="1">KEN1</strain>
    </source>
</reference>
<evidence type="ECO:0000313" key="1">
    <source>
        <dbReference type="EMBL" id="KAL0401749.1"/>
    </source>
</evidence>
<dbReference type="PANTHER" id="PTHR48258:SF3">
    <property type="entry name" value="FK506-BINDING PROTEIN 4-LIKE ISOFORM X1"/>
    <property type="match status" value="1"/>
</dbReference>
<sequence>MDDTQVFHLQLGRKAYYVDCHRQFLPQNHPHNRNKKAFTKIERKGKLHVQAPNVSLLGPSAEVMTFMSYFVNGYNFYTEVVQHRQVNDEFWVCVKNSSYTDMDNDFNGILEEIIQLHYPLIPNLHVILFKCCWVDPIRGMKVNLHYHLVDVNSKNSTQKMNHSTCEPEELILVTRVTTDN</sequence>
<protein>
    <recommendedName>
        <fullName evidence="2">DUF4216 domain-containing protein</fullName>
    </recommendedName>
</protein>